<name>A0A822YWU8_NELNU</name>
<accession>A0A822YWU8</accession>
<comment type="caution">
    <text evidence="1">The sequence shown here is derived from an EMBL/GenBank/DDBJ whole genome shotgun (WGS) entry which is preliminary data.</text>
</comment>
<sequence>MGTGEFSLLDTTKQNPIPDLLLDQYSDAGDNLTKLAFNFIWL</sequence>
<organism evidence="1 2">
    <name type="scientific">Nelumbo nucifera</name>
    <name type="common">Sacred lotus</name>
    <dbReference type="NCBI Taxonomy" id="4432"/>
    <lineage>
        <taxon>Eukaryota</taxon>
        <taxon>Viridiplantae</taxon>
        <taxon>Streptophyta</taxon>
        <taxon>Embryophyta</taxon>
        <taxon>Tracheophyta</taxon>
        <taxon>Spermatophyta</taxon>
        <taxon>Magnoliopsida</taxon>
        <taxon>Proteales</taxon>
        <taxon>Nelumbonaceae</taxon>
        <taxon>Nelumbo</taxon>
    </lineage>
</organism>
<evidence type="ECO:0000313" key="1">
    <source>
        <dbReference type="EMBL" id="DAD36001.1"/>
    </source>
</evidence>
<proteinExistence type="predicted"/>
<protein>
    <submittedName>
        <fullName evidence="1">Uncharacterized protein</fullName>
    </submittedName>
</protein>
<dbReference type="Proteomes" id="UP000607653">
    <property type="component" value="Unassembled WGS sequence"/>
</dbReference>
<evidence type="ECO:0000313" key="2">
    <source>
        <dbReference type="Proteomes" id="UP000607653"/>
    </source>
</evidence>
<dbReference type="EMBL" id="DUZY01000004">
    <property type="protein sequence ID" value="DAD36001.1"/>
    <property type="molecule type" value="Genomic_DNA"/>
</dbReference>
<gene>
    <name evidence="1" type="ORF">HUJ06_006641</name>
</gene>
<dbReference type="AlphaFoldDB" id="A0A822YWU8"/>
<reference evidence="1 2" key="1">
    <citation type="journal article" date="2020" name="Mol. Biol. Evol.">
        <title>Distinct Expression and Methylation Patterns for Genes with Different Fates following a Single Whole-Genome Duplication in Flowering Plants.</title>
        <authorList>
            <person name="Shi T."/>
            <person name="Rahmani R.S."/>
            <person name="Gugger P.F."/>
            <person name="Wang M."/>
            <person name="Li H."/>
            <person name="Zhang Y."/>
            <person name="Li Z."/>
            <person name="Wang Q."/>
            <person name="Van de Peer Y."/>
            <person name="Marchal K."/>
            <person name="Chen J."/>
        </authorList>
    </citation>
    <scope>NUCLEOTIDE SEQUENCE [LARGE SCALE GENOMIC DNA]</scope>
    <source>
        <tissue evidence="1">Leaf</tissue>
    </source>
</reference>
<keyword evidence="2" id="KW-1185">Reference proteome</keyword>